<evidence type="ECO:0000313" key="1">
    <source>
        <dbReference type="EMBL" id="KRH46788.1"/>
    </source>
</evidence>
<accession>K7LAT6</accession>
<gene>
    <name evidence="1" type="ORF">GLYMA_08G356400</name>
</gene>
<reference evidence="1 2" key="1">
    <citation type="journal article" date="2010" name="Nature">
        <title>Genome sequence of the palaeopolyploid soybean.</title>
        <authorList>
            <person name="Schmutz J."/>
            <person name="Cannon S.B."/>
            <person name="Schlueter J."/>
            <person name="Ma J."/>
            <person name="Mitros T."/>
            <person name="Nelson W."/>
            <person name="Hyten D.L."/>
            <person name="Song Q."/>
            <person name="Thelen J.J."/>
            <person name="Cheng J."/>
            <person name="Xu D."/>
            <person name="Hellsten U."/>
            <person name="May G.D."/>
            <person name="Yu Y."/>
            <person name="Sakurai T."/>
            <person name="Umezawa T."/>
            <person name="Bhattacharyya M.K."/>
            <person name="Sandhu D."/>
            <person name="Valliyodan B."/>
            <person name="Lindquist E."/>
            <person name="Peto M."/>
            <person name="Grant D."/>
            <person name="Shu S."/>
            <person name="Goodstein D."/>
            <person name="Barry K."/>
            <person name="Futrell-Griggs M."/>
            <person name="Abernathy B."/>
            <person name="Du J."/>
            <person name="Tian Z."/>
            <person name="Zhu L."/>
            <person name="Gill N."/>
            <person name="Joshi T."/>
            <person name="Libault M."/>
            <person name="Sethuraman A."/>
            <person name="Zhang X.-C."/>
            <person name="Shinozaki K."/>
            <person name="Nguyen H.T."/>
            <person name="Wing R.A."/>
            <person name="Cregan P."/>
            <person name="Specht J."/>
            <person name="Grimwood J."/>
            <person name="Rokhsar D."/>
            <person name="Stacey G."/>
            <person name="Shoemaker R.C."/>
            <person name="Jackson S.A."/>
        </authorList>
    </citation>
    <scope>NUCLEOTIDE SEQUENCE [LARGE SCALE GENOMIC DNA]</scope>
    <source>
        <strain evidence="2">cv. Williams 82</strain>
        <tissue evidence="1">Callus</tissue>
    </source>
</reference>
<dbReference type="PaxDb" id="3847-GLYMA08G47113.1"/>
<dbReference type="Gramene" id="KRH46788">
    <property type="protein sequence ID" value="KRH46788"/>
    <property type="gene ID" value="GLYMA_08G356400"/>
</dbReference>
<evidence type="ECO:0000313" key="2">
    <source>
        <dbReference type="EnsemblPlants" id="KRH46788"/>
    </source>
</evidence>
<dbReference type="HOGENOM" id="CLU_2745109_0_0_1"/>
<evidence type="ECO:0000313" key="3">
    <source>
        <dbReference type="Proteomes" id="UP000008827"/>
    </source>
</evidence>
<proteinExistence type="predicted"/>
<name>K7LAT6_SOYBN</name>
<keyword evidence="3" id="KW-1185">Reference proteome</keyword>
<protein>
    <submittedName>
        <fullName evidence="1 2">Uncharacterized protein</fullName>
    </submittedName>
</protein>
<dbReference type="EMBL" id="CM000841">
    <property type="protein sequence ID" value="KRH46788.1"/>
    <property type="molecule type" value="Genomic_DNA"/>
</dbReference>
<reference evidence="1" key="3">
    <citation type="submission" date="2018-07" db="EMBL/GenBank/DDBJ databases">
        <title>WGS assembly of Glycine max.</title>
        <authorList>
            <person name="Schmutz J."/>
            <person name="Cannon S."/>
            <person name="Schlueter J."/>
            <person name="Ma J."/>
            <person name="Mitros T."/>
            <person name="Nelson W."/>
            <person name="Hyten D."/>
            <person name="Song Q."/>
            <person name="Thelen J."/>
            <person name="Cheng J."/>
            <person name="Xu D."/>
            <person name="Hellsten U."/>
            <person name="May G."/>
            <person name="Yu Y."/>
            <person name="Sakurai T."/>
            <person name="Umezawa T."/>
            <person name="Bhattacharyya M."/>
            <person name="Sandhu D."/>
            <person name="Valliyodan B."/>
            <person name="Lindquist E."/>
            <person name="Peto M."/>
            <person name="Grant D."/>
            <person name="Shu S."/>
            <person name="Goodstein D."/>
            <person name="Barry K."/>
            <person name="Futrell-Griggs M."/>
            <person name="Abernathy B."/>
            <person name="Du J."/>
            <person name="Tian Z."/>
            <person name="Zhu L."/>
            <person name="Gill N."/>
            <person name="Joshi T."/>
            <person name="Libault M."/>
            <person name="Sethuraman A."/>
            <person name="Zhang X."/>
            <person name="Shinozaki K."/>
            <person name="Nguyen H."/>
            <person name="Wing R."/>
            <person name="Cregan P."/>
            <person name="Specht J."/>
            <person name="Grimwood J."/>
            <person name="Rokhsar D."/>
            <person name="Stacey G."/>
            <person name="Shoemaker R."/>
            <person name="Jackson S."/>
        </authorList>
    </citation>
    <scope>NUCLEOTIDE SEQUENCE</scope>
    <source>
        <tissue evidence="1">Callus</tissue>
    </source>
</reference>
<sequence length="71" mass="8058">MINFLLGLASRSSRLIVTKAKCHYIESYYVLVSHVQTLVNIQSVVSADKIDRHSPFLIELVLVQCYGMTPF</sequence>
<dbReference type="EnsemblPlants" id="KRH46788">
    <property type="protein sequence ID" value="KRH46788"/>
    <property type="gene ID" value="GLYMA_08G356400"/>
</dbReference>
<organism evidence="1">
    <name type="scientific">Glycine max</name>
    <name type="common">Soybean</name>
    <name type="synonym">Glycine hispida</name>
    <dbReference type="NCBI Taxonomy" id="3847"/>
    <lineage>
        <taxon>Eukaryota</taxon>
        <taxon>Viridiplantae</taxon>
        <taxon>Streptophyta</taxon>
        <taxon>Embryophyta</taxon>
        <taxon>Tracheophyta</taxon>
        <taxon>Spermatophyta</taxon>
        <taxon>Magnoliopsida</taxon>
        <taxon>eudicotyledons</taxon>
        <taxon>Gunneridae</taxon>
        <taxon>Pentapetalae</taxon>
        <taxon>rosids</taxon>
        <taxon>fabids</taxon>
        <taxon>Fabales</taxon>
        <taxon>Fabaceae</taxon>
        <taxon>Papilionoideae</taxon>
        <taxon>50 kb inversion clade</taxon>
        <taxon>NPAAA clade</taxon>
        <taxon>indigoferoid/millettioid clade</taxon>
        <taxon>Phaseoleae</taxon>
        <taxon>Glycine</taxon>
        <taxon>Glycine subgen. Soja</taxon>
    </lineage>
</organism>
<dbReference type="AlphaFoldDB" id="K7LAT6"/>
<dbReference type="Proteomes" id="UP000008827">
    <property type="component" value="Chromosome 8"/>
</dbReference>
<reference evidence="2" key="2">
    <citation type="submission" date="2018-02" db="UniProtKB">
        <authorList>
            <consortium name="EnsemblPlants"/>
        </authorList>
    </citation>
    <scope>IDENTIFICATION</scope>
    <source>
        <strain evidence="2">Williams 82</strain>
    </source>
</reference>
<dbReference type="InParanoid" id="K7LAT6"/>